<dbReference type="Proteomes" id="UP000095300">
    <property type="component" value="Unassembled WGS sequence"/>
</dbReference>
<evidence type="ECO:0000313" key="2">
    <source>
        <dbReference type="EnsemblMetazoa" id="SCAU015219-PA"/>
    </source>
</evidence>
<dbReference type="AlphaFoldDB" id="A0A1I8Q9U6"/>
<dbReference type="InterPro" id="IPR019442">
    <property type="entry name" value="THADA/TRM732_DUF2428"/>
</dbReference>
<dbReference type="InterPro" id="IPR051954">
    <property type="entry name" value="tRNA_methyltransferase_THADA"/>
</dbReference>
<dbReference type="KEGG" id="scac:106094847"/>
<protein>
    <recommendedName>
        <fullName evidence="1">DUF2428 domain-containing protein</fullName>
    </recommendedName>
</protein>
<dbReference type="PANTHER" id="PTHR14387:SF0">
    <property type="entry name" value="DUF2428 DOMAIN-CONTAINING PROTEIN"/>
    <property type="match status" value="1"/>
</dbReference>
<gene>
    <name evidence="2" type="primary">106094847</name>
</gene>
<evidence type="ECO:0000259" key="1">
    <source>
        <dbReference type="Pfam" id="PF10350"/>
    </source>
</evidence>
<proteinExistence type="predicted"/>
<dbReference type="GO" id="GO:0005829">
    <property type="term" value="C:cytosol"/>
    <property type="evidence" value="ECO:0007669"/>
    <property type="project" value="TreeGrafter"/>
</dbReference>
<reference evidence="2" key="1">
    <citation type="submission" date="2020-05" db="UniProtKB">
        <authorList>
            <consortium name="EnsemblMetazoa"/>
        </authorList>
    </citation>
    <scope>IDENTIFICATION</scope>
    <source>
        <strain evidence="2">USDA</strain>
    </source>
</reference>
<dbReference type="OrthoDB" id="6614653at2759"/>
<dbReference type="EnsemblMetazoa" id="SCAU015219-RA">
    <property type="protein sequence ID" value="SCAU015219-PA"/>
    <property type="gene ID" value="SCAU015219"/>
</dbReference>
<sequence>MDTIEFKRLPLNVDEIKPGDSIRYIQQLQNMELEIKHVEHIIQHIKVIIDKELHLEGQCNDDRHGVYPTHFNQITVNMCFRLYYQLLHKYNIPDKYFSPYILPKDCCEGKRQNFIVLYYVLLTAQEEVLVVEPEDTKTKCLEAFAEAVNSNDMALLDILKTLNLVYKKWPHLDVGSNFSLDHVYFCLQSNQLGMRDEMLTFLQHVCSNRETALDYFIRIVNFWPWTYRNKLYMLMSIFNKNSLEYLLMKSGHSEKEFFKGLRSTLCYKNLLPSSQHVVKVLSAQRSKALIQMCAEVLVNGTLQEIKNLNAQWFSRLQQKDDLFQLIWKSMDMEQKFVTGKFYHDDEGANFRFILICSMFSKEIYQLSQKHFMSLSNELLKICWTFDLDTQLVIYKFILDNLANLNIEDCMDFFTKFSQLHMTVENAQFRNTILGKMPIIINHIAKLFCKLSKEDMLESTLAKKIVSYFSNMQNEVEEGIASSIYQPKIFSLKLLEILINSLYGEVVTKNSKNCCLKQNQVLAEFLKQHQLFDGPNVSLTLMRLLNDPTGFDDALDLTVKLLGMIKPAEETIVSQALEMSEKCCTLSDVDVANLCCLYARVAVQNENENEPIIGLFENTLGGLKAKLLPFQEDPFFACKTKGDHLFSSLNVINELVQHKAKLFLAAFPTLLQITENIEEIILQMLNFCNKHDEGKAQCAASFEDIDKSLEMLVDTSKCASNDHEHARKYLLMSFWLTLKACCELAASMGQFIVSSNTNIESRLLFLQRCIQVSENVLTKCRHKGAIEAAGVTIGQLTKCITTHVSQRNEEYELLHKCLQSLYDDSGKKDVSTTRRGAGFSIMFLHIVKNEANRSRPLLRKAMKSLLAAAPNNAHNSSSNTNCDRSEALHLHFLCVLVRDTELREAMSKYHNEIMMAAVKHIDHTEWTIRNGALQLLGALVPKIVGQRQATEFEESLLWEPSEVTFCEVTRKLDKSYAYILKYCLAEKAATGSIILFLEFLHKVEYIHKNEVIAPDSVQEFRKLIWVLLRHPCEKVRKLASKCFVRSHEFSYELPNALVQIAQILFQIKNENFFEGLVQTLHHGVLKLQHDLKYVVTDEDLDLILQQIEKTLEERFSLQHRYKFYTLCKLWDLLQLLNFDTNSSVLNELRSLTLNDNEYPFAYDLWLNRIQ</sequence>
<accession>A0A1I8Q9U6</accession>
<dbReference type="STRING" id="35570.A0A1I8Q9U6"/>
<evidence type="ECO:0000313" key="3">
    <source>
        <dbReference type="Proteomes" id="UP000095300"/>
    </source>
</evidence>
<name>A0A1I8Q9U6_STOCA</name>
<feature type="domain" description="DUF2428" evidence="1">
    <location>
        <begin position="666"/>
        <end position="926"/>
    </location>
</feature>
<dbReference type="PANTHER" id="PTHR14387">
    <property type="entry name" value="THADA/DEATH RECEPTOR INTERACTING PROTEIN"/>
    <property type="match status" value="1"/>
</dbReference>
<dbReference type="Pfam" id="PF10350">
    <property type="entry name" value="DUF2428"/>
    <property type="match status" value="1"/>
</dbReference>
<dbReference type="GO" id="GO:0030488">
    <property type="term" value="P:tRNA methylation"/>
    <property type="evidence" value="ECO:0007669"/>
    <property type="project" value="TreeGrafter"/>
</dbReference>
<organism evidence="2 3">
    <name type="scientific">Stomoxys calcitrans</name>
    <name type="common">Stable fly</name>
    <name type="synonym">Conops calcitrans</name>
    <dbReference type="NCBI Taxonomy" id="35570"/>
    <lineage>
        <taxon>Eukaryota</taxon>
        <taxon>Metazoa</taxon>
        <taxon>Ecdysozoa</taxon>
        <taxon>Arthropoda</taxon>
        <taxon>Hexapoda</taxon>
        <taxon>Insecta</taxon>
        <taxon>Pterygota</taxon>
        <taxon>Neoptera</taxon>
        <taxon>Endopterygota</taxon>
        <taxon>Diptera</taxon>
        <taxon>Brachycera</taxon>
        <taxon>Muscomorpha</taxon>
        <taxon>Muscoidea</taxon>
        <taxon>Muscidae</taxon>
        <taxon>Stomoxys</taxon>
    </lineage>
</organism>
<keyword evidence="3" id="KW-1185">Reference proteome</keyword>
<dbReference type="VEuPathDB" id="VectorBase:SCAU015219"/>